<name>A0A432MFY0_9BACT</name>
<feature type="signal peptide" evidence="2">
    <location>
        <begin position="1"/>
        <end position="23"/>
    </location>
</feature>
<evidence type="ECO:0000259" key="3">
    <source>
        <dbReference type="Pfam" id="PF07583"/>
    </source>
</evidence>
<dbReference type="Pfam" id="PF07587">
    <property type="entry name" value="PSD1"/>
    <property type="match status" value="1"/>
</dbReference>
<dbReference type="AlphaFoldDB" id="A0A432MFY0"/>
<comment type="caution">
    <text evidence="6">The sequence shown here is derived from an EMBL/GenBank/DDBJ whole genome shotgun (WGS) entry which is preliminary data.</text>
</comment>
<evidence type="ECO:0000313" key="6">
    <source>
        <dbReference type="EMBL" id="RUL85364.1"/>
    </source>
</evidence>
<reference evidence="6 7" key="1">
    <citation type="submission" date="2018-12" db="EMBL/GenBank/DDBJ databases">
        <authorList>
            <person name="Toschakov S.V."/>
        </authorList>
    </citation>
    <scope>NUCLEOTIDE SEQUENCE [LARGE SCALE GENOMIC DNA]</scope>
    <source>
        <strain evidence="6 7">GM2012</strain>
    </source>
</reference>
<keyword evidence="2" id="KW-0732">Signal</keyword>
<feature type="coiled-coil region" evidence="1">
    <location>
        <begin position="395"/>
        <end position="445"/>
    </location>
</feature>
<protein>
    <submittedName>
        <fullName evidence="6">DUF1549 domain-containing protein</fullName>
    </submittedName>
</protein>
<dbReference type="InterPro" id="IPR022655">
    <property type="entry name" value="DUF1553"/>
</dbReference>
<evidence type="ECO:0000259" key="4">
    <source>
        <dbReference type="Pfam" id="PF07587"/>
    </source>
</evidence>
<feature type="domain" description="DUF1553" evidence="4">
    <location>
        <begin position="563"/>
        <end position="833"/>
    </location>
</feature>
<evidence type="ECO:0000313" key="7">
    <source>
        <dbReference type="Proteomes" id="UP000280296"/>
    </source>
</evidence>
<dbReference type="PANTHER" id="PTHR35889:SF3">
    <property type="entry name" value="F-BOX DOMAIN-CONTAINING PROTEIN"/>
    <property type="match status" value="1"/>
</dbReference>
<reference evidence="6 7" key="2">
    <citation type="submission" date="2019-01" db="EMBL/GenBank/DDBJ databases">
        <title>Tautonia sociabilis, a novel thermotolerant planctomycete of Isosphaeraceae family, isolated from a 4000 m deep subterranean habitat.</title>
        <authorList>
            <person name="Kovaleva O.L."/>
            <person name="Elcheninov A.G."/>
            <person name="Van Heerden E."/>
            <person name="Toshchakov S.V."/>
            <person name="Novikov A."/>
            <person name="Bonch-Osmolovskaya E.A."/>
            <person name="Kublanov I.V."/>
        </authorList>
    </citation>
    <scope>NUCLEOTIDE SEQUENCE [LARGE SCALE GENOMIC DNA]</scope>
    <source>
        <strain evidence="6 7">GM2012</strain>
    </source>
</reference>
<proteinExistence type="predicted"/>
<evidence type="ECO:0000256" key="2">
    <source>
        <dbReference type="SAM" id="SignalP"/>
    </source>
</evidence>
<evidence type="ECO:0000259" key="5">
    <source>
        <dbReference type="Pfam" id="PF07635"/>
    </source>
</evidence>
<organism evidence="6 7">
    <name type="scientific">Tautonia sociabilis</name>
    <dbReference type="NCBI Taxonomy" id="2080755"/>
    <lineage>
        <taxon>Bacteria</taxon>
        <taxon>Pseudomonadati</taxon>
        <taxon>Planctomycetota</taxon>
        <taxon>Planctomycetia</taxon>
        <taxon>Isosphaerales</taxon>
        <taxon>Isosphaeraceae</taxon>
        <taxon>Tautonia</taxon>
    </lineage>
</organism>
<keyword evidence="1" id="KW-0175">Coiled coil</keyword>
<feature type="domain" description="Cytochrome C Planctomycete-type" evidence="5">
    <location>
        <begin position="41"/>
        <end position="95"/>
    </location>
</feature>
<keyword evidence="7" id="KW-1185">Reference proteome</keyword>
<dbReference type="OrthoDB" id="127107at2"/>
<evidence type="ECO:0000256" key="1">
    <source>
        <dbReference type="SAM" id="Coils"/>
    </source>
</evidence>
<dbReference type="Proteomes" id="UP000280296">
    <property type="component" value="Unassembled WGS sequence"/>
</dbReference>
<dbReference type="Pfam" id="PF07635">
    <property type="entry name" value="PSCyt1"/>
    <property type="match status" value="1"/>
</dbReference>
<accession>A0A432MFY0</accession>
<sequence length="876" mass="96397">MISVGLRSAVALLLAVSGGETGASDPPTFERDVRPIFKAYCLDCHGGEEELKGGLDLRLRRFTERGGVSGPSIVPGDPADSLLLFRLQDGEMPPGEKKVPADQVAIIERWIAAGAPTLRDEPESLPPGIGITEEDRSYWAFQPIRRPEPPSVVPSDRVRTPIDAFVLARLQEHGLDFAPEADRLTLLRRASADLTGLPPSQEQIDAYLSDDSPDAYERMVDRLLDSPGYGERWARHWLDVAGYADSDGNGSEDTPRPYAYKYRDYVIRALNADVPLDRFIVEQLAGDELVPRPWKDLSPEQVDTLAATGFLRNVPDTTSTGAPDEALASNQVVADALKVVGSALLGLSVGCAQCHDHRYDPIPQADYYRLRAVFEPALDPQHWRRPGQRLVSLMTDEQRARAEAIEAEAQQLQKAVAEKTQAFIAEELEKVLESYPEELRDALRTANSTPPGDRTEEQKALLAAHPKVNVNAGTLYLYNQKAADELKADRDAVAAKRAEKPVEDFVSVLDEVPGILPETRLFHRGDHRQPTDPVGPGGLTIAAPQGERLELPADDPDLPTSGRRLAYARDLTSGTHPLVGRVLANRIWLHHFGRGLVDTPGDFGVLGRRPTHPELLDWLASELVRQGWSLKRMHRLIMTSTVYRQSSRRNPSHDAIDSDNALYGRFPVLRLDAEALRDRILAVSGRLDLTPFGPPVPVSEDAVGQAVPEGNSPRRSIYLQVRRSRPVSFLTAFDAPVMEVNCDRRSPSTSAPQALTLMNSDFLVGEAQAMADRLLSETPADFATDRIGSDEWNADGAFRGPSGATIPQMIARAWTLAYQRPIDPDELDLALAFVADQIEAVDPAESESESEGGRERSALTHLCHQLLSSNEFLYVD</sequence>
<gene>
    <name evidence="6" type="ORF">TsocGM_18480</name>
</gene>
<dbReference type="InterPro" id="IPR011429">
    <property type="entry name" value="Cyt_c_Planctomycete-type"/>
</dbReference>
<feature type="chain" id="PRO_5018976427" evidence="2">
    <location>
        <begin position="24"/>
        <end position="876"/>
    </location>
</feature>
<dbReference type="RefSeq" id="WP_126726943.1">
    <property type="nucleotide sequence ID" value="NZ_RYZH01000040.1"/>
</dbReference>
<dbReference type="InterPro" id="IPR011444">
    <property type="entry name" value="DUF1549"/>
</dbReference>
<dbReference type="Pfam" id="PF07583">
    <property type="entry name" value="PSCyt2"/>
    <property type="match status" value="1"/>
</dbReference>
<dbReference type="PANTHER" id="PTHR35889">
    <property type="entry name" value="CYCLOINULO-OLIGOSACCHARIDE FRUCTANOTRANSFERASE-RELATED"/>
    <property type="match status" value="1"/>
</dbReference>
<feature type="domain" description="DUF1549" evidence="3">
    <location>
        <begin position="161"/>
        <end position="376"/>
    </location>
</feature>
<dbReference type="EMBL" id="RYZH01000040">
    <property type="protein sequence ID" value="RUL85364.1"/>
    <property type="molecule type" value="Genomic_DNA"/>
</dbReference>